<organism evidence="1 2">
    <name type="scientific">Caballeronia sordidicola</name>
    <name type="common">Burkholderia sordidicola</name>
    <dbReference type="NCBI Taxonomy" id="196367"/>
    <lineage>
        <taxon>Bacteria</taxon>
        <taxon>Pseudomonadati</taxon>
        <taxon>Pseudomonadota</taxon>
        <taxon>Betaproteobacteria</taxon>
        <taxon>Burkholderiales</taxon>
        <taxon>Burkholderiaceae</taxon>
        <taxon>Caballeronia</taxon>
    </lineage>
</organism>
<protein>
    <submittedName>
        <fullName evidence="1">Uncharacterized protein</fullName>
    </submittedName>
</protein>
<evidence type="ECO:0000313" key="2">
    <source>
        <dbReference type="Proteomes" id="UP000214720"/>
    </source>
</evidence>
<gene>
    <name evidence="1" type="ORF">BSU04_38775</name>
</gene>
<reference evidence="2" key="1">
    <citation type="submission" date="2017-01" db="EMBL/GenBank/DDBJ databases">
        <title>Genome Analysis of Deinococcus marmoris KOPRI26562.</title>
        <authorList>
            <person name="Kim J.H."/>
            <person name="Oh H.-M."/>
        </authorList>
    </citation>
    <scope>NUCLEOTIDE SEQUENCE [LARGE SCALE GENOMIC DNA]</scope>
    <source>
        <strain evidence="2">PAMC 26633</strain>
    </source>
</reference>
<name>A0A226WQ32_CABSO</name>
<sequence>MTLDAENGVLSRILSRFTSLAAKWAGKRPMYQQTLIPQRY</sequence>
<dbReference type="AlphaFoldDB" id="A0A226WQ32"/>
<proteinExistence type="predicted"/>
<comment type="caution">
    <text evidence="1">The sequence shown here is derived from an EMBL/GenBank/DDBJ whole genome shotgun (WGS) entry which is preliminary data.</text>
</comment>
<evidence type="ECO:0000313" key="1">
    <source>
        <dbReference type="EMBL" id="OXC73294.1"/>
    </source>
</evidence>
<dbReference type="Proteomes" id="UP000214720">
    <property type="component" value="Unassembled WGS sequence"/>
</dbReference>
<dbReference type="EMBL" id="MTHB01000256">
    <property type="protein sequence ID" value="OXC73294.1"/>
    <property type="molecule type" value="Genomic_DNA"/>
</dbReference>
<accession>A0A226WQ32</accession>